<dbReference type="NCBIfam" id="TIGR03695">
    <property type="entry name" value="menH_SHCHC"/>
    <property type="match status" value="1"/>
</dbReference>
<protein>
    <recommendedName>
        <fullName evidence="3">Putative 2-succinyl-6-hydroxy-2,4-cyclohexadiene-1-carboxylate synthase</fullName>
        <shortName evidence="3">SHCHC synthase</shortName>
        <ecNumber evidence="3">4.2.99.20</ecNumber>
    </recommendedName>
</protein>
<evidence type="ECO:0000313" key="5">
    <source>
        <dbReference type="EMBL" id="SQI61381.1"/>
    </source>
</evidence>
<dbReference type="UniPathway" id="UPA00079"/>
<dbReference type="EC" id="4.2.99.20" evidence="3"/>
<dbReference type="STRING" id="1348624.GCA_001591545_03676"/>
<dbReference type="UniPathway" id="UPA01057">
    <property type="reaction ID" value="UER00900"/>
</dbReference>
<sequence length="269" mass="30027">MIITVNEVNYHVSVAGNGTPLLLLHGFTGDITTWNNVVQHLKGTYKVISIDIIGHGNTDSPNDIDKYDIERVAHDLMLIMDKMSIEKAHMLGYSMGGRLALSFAMIFPKKVISLILESASPGLKTVKDREKRKQSDALLAMMIEDKGMGEFVNYWEEIPLFSTQQQLPEEKQKQIRTQRLANSPSGLANSLRGMGTGSQPSWWDKLGELDKPVKLICGEADGKFCEIAKEMQKKLPNCQFTVVQRAGHAIHVEDPEIFGTIVREFLSAI</sequence>
<keyword evidence="6" id="KW-1185">Reference proteome</keyword>
<evidence type="ECO:0000256" key="2">
    <source>
        <dbReference type="ARBA" id="ARBA00023239"/>
    </source>
</evidence>
<gene>
    <name evidence="3 5" type="primary">menH</name>
    <name evidence="5" type="ORF">NCTC4824_03197</name>
</gene>
<dbReference type="InterPro" id="IPR029058">
    <property type="entry name" value="AB_hydrolase_fold"/>
</dbReference>
<dbReference type="InterPro" id="IPR000073">
    <property type="entry name" value="AB_hydrolase_1"/>
</dbReference>
<dbReference type="GO" id="GO:0016787">
    <property type="term" value="F:hydrolase activity"/>
    <property type="evidence" value="ECO:0007669"/>
    <property type="project" value="UniProtKB-KW"/>
</dbReference>
<evidence type="ECO:0000259" key="4">
    <source>
        <dbReference type="Pfam" id="PF00561"/>
    </source>
</evidence>
<comment type="pathway">
    <text evidence="3">Quinol/quinone metabolism; menaquinone biosynthesis.</text>
</comment>
<comment type="function">
    <text evidence="3">Catalyzes a proton abstraction reaction that results in 2,5-elimination of pyruvate from 2-succinyl-5-enolpyruvyl-6-hydroxy-3-cyclohexene-1-carboxylate (SEPHCHC) and the formation of 2-succinyl-6-hydroxy-2,4-cyclohexadiene-1-carboxylate (SHCHC).</text>
</comment>
<keyword evidence="2 3" id="KW-0456">Lyase</keyword>
<keyword evidence="1 3" id="KW-0474">Menaquinone biosynthesis</keyword>
<name>A0A2X4WDX3_LEDLE</name>
<dbReference type="KEGG" id="blen:NCTC4824_03197"/>
<dbReference type="GO" id="GO:0009234">
    <property type="term" value="P:menaquinone biosynthetic process"/>
    <property type="evidence" value="ECO:0007669"/>
    <property type="project" value="UniProtKB-UniRule"/>
</dbReference>
<keyword evidence="5" id="KW-0378">Hydrolase</keyword>
<organism evidence="5 6">
    <name type="scientific">Lederbergia lenta</name>
    <name type="common">Bacillus lentus</name>
    <dbReference type="NCBI Taxonomy" id="1467"/>
    <lineage>
        <taxon>Bacteria</taxon>
        <taxon>Bacillati</taxon>
        <taxon>Bacillota</taxon>
        <taxon>Bacilli</taxon>
        <taxon>Bacillales</taxon>
        <taxon>Bacillaceae</taxon>
        <taxon>Lederbergia</taxon>
    </lineage>
</organism>
<feature type="domain" description="AB hydrolase-1" evidence="4">
    <location>
        <begin position="20"/>
        <end position="255"/>
    </location>
</feature>
<accession>A0A2X4WDX3</accession>
<reference evidence="5 6" key="1">
    <citation type="submission" date="2018-06" db="EMBL/GenBank/DDBJ databases">
        <authorList>
            <consortium name="Pathogen Informatics"/>
            <person name="Doyle S."/>
        </authorList>
    </citation>
    <scope>NUCLEOTIDE SEQUENCE [LARGE SCALE GENOMIC DNA]</scope>
    <source>
        <strain evidence="5 6">NCTC4824</strain>
    </source>
</reference>
<evidence type="ECO:0000256" key="3">
    <source>
        <dbReference type="HAMAP-Rule" id="MF_01660"/>
    </source>
</evidence>
<dbReference type="GO" id="GO:0070205">
    <property type="term" value="F:2-succinyl-6-hydroxy-2,4-cyclohexadiene-1-carboxylate synthase activity"/>
    <property type="evidence" value="ECO:0007669"/>
    <property type="project" value="UniProtKB-UniRule"/>
</dbReference>
<comment type="similarity">
    <text evidence="3">Belongs to the AB hydrolase superfamily. MenH family.</text>
</comment>
<comment type="subunit">
    <text evidence="3">Monomer.</text>
</comment>
<comment type="pathway">
    <text evidence="3">Quinol/quinone metabolism; 1,4-dihydroxy-2-naphthoate biosynthesis; 1,4-dihydroxy-2-naphthoate from chorismate: step 3/7.</text>
</comment>
<dbReference type="RefSeq" id="WP_082788814.1">
    <property type="nucleotide sequence ID" value="NZ_CBCSGM010000008.1"/>
</dbReference>
<dbReference type="Pfam" id="PF00561">
    <property type="entry name" value="Abhydrolase_1"/>
    <property type="match status" value="1"/>
</dbReference>
<dbReference type="Gene3D" id="3.40.50.1820">
    <property type="entry name" value="alpha/beta hydrolase"/>
    <property type="match status" value="1"/>
</dbReference>
<dbReference type="AlphaFoldDB" id="A0A2X4WDX3"/>
<proteinExistence type="inferred from homology"/>
<dbReference type="EMBL" id="LS483476">
    <property type="protein sequence ID" value="SQI61381.1"/>
    <property type="molecule type" value="Genomic_DNA"/>
</dbReference>
<evidence type="ECO:0000313" key="6">
    <source>
        <dbReference type="Proteomes" id="UP000249134"/>
    </source>
</evidence>
<dbReference type="PANTHER" id="PTHR42916">
    <property type="entry name" value="2-SUCCINYL-5-ENOLPYRUVYL-6-HYDROXY-3-CYCLOHEXENE-1-CARBOXYLATE SYNTHASE"/>
    <property type="match status" value="1"/>
</dbReference>
<dbReference type="Proteomes" id="UP000249134">
    <property type="component" value="Chromosome 1"/>
</dbReference>
<dbReference type="SUPFAM" id="SSF53474">
    <property type="entry name" value="alpha/beta-Hydrolases"/>
    <property type="match status" value="1"/>
</dbReference>
<dbReference type="HAMAP" id="MF_01660">
    <property type="entry name" value="MenH"/>
    <property type="match status" value="1"/>
</dbReference>
<comment type="catalytic activity">
    <reaction evidence="3">
        <text>5-enolpyruvoyl-6-hydroxy-2-succinyl-cyclohex-3-ene-1-carboxylate = (1R,6R)-6-hydroxy-2-succinyl-cyclohexa-2,4-diene-1-carboxylate + pyruvate</text>
        <dbReference type="Rhea" id="RHEA:25597"/>
        <dbReference type="ChEBI" id="CHEBI:15361"/>
        <dbReference type="ChEBI" id="CHEBI:58689"/>
        <dbReference type="ChEBI" id="CHEBI:58818"/>
        <dbReference type="EC" id="4.2.99.20"/>
    </reaction>
</comment>
<dbReference type="PRINTS" id="PR00111">
    <property type="entry name" value="ABHYDROLASE"/>
</dbReference>
<dbReference type="InterPro" id="IPR022485">
    <property type="entry name" value="SHCHC_synthase_MenH"/>
</dbReference>
<dbReference type="PANTHER" id="PTHR42916:SF1">
    <property type="entry name" value="PROTEIN PHYLLO, CHLOROPLASTIC"/>
    <property type="match status" value="1"/>
</dbReference>
<evidence type="ECO:0000256" key="1">
    <source>
        <dbReference type="ARBA" id="ARBA00022428"/>
    </source>
</evidence>